<evidence type="ECO:0000256" key="1">
    <source>
        <dbReference type="ARBA" id="ARBA00004651"/>
    </source>
</evidence>
<feature type="transmembrane region" description="Helical" evidence="8">
    <location>
        <begin position="158"/>
        <end position="177"/>
    </location>
</feature>
<evidence type="ECO:0000256" key="8">
    <source>
        <dbReference type="SAM" id="Phobius"/>
    </source>
</evidence>
<feature type="domain" description="Major facilitator superfamily (MFS) profile" evidence="9">
    <location>
        <begin position="1"/>
        <end position="527"/>
    </location>
</feature>
<comment type="caution">
    <text evidence="10">The sequence shown here is derived from an EMBL/GenBank/DDBJ whole genome shotgun (WGS) entry which is preliminary data.</text>
</comment>
<feature type="transmembrane region" description="Helical" evidence="8">
    <location>
        <begin position="274"/>
        <end position="293"/>
    </location>
</feature>
<evidence type="ECO:0000313" key="10">
    <source>
        <dbReference type="EMBL" id="MFC3156416.1"/>
    </source>
</evidence>
<keyword evidence="11" id="KW-1185">Reference proteome</keyword>
<dbReference type="InterPro" id="IPR036259">
    <property type="entry name" value="MFS_trans_sf"/>
</dbReference>
<keyword evidence="4" id="KW-1003">Cell membrane</keyword>
<evidence type="ECO:0000256" key="3">
    <source>
        <dbReference type="ARBA" id="ARBA00022448"/>
    </source>
</evidence>
<comment type="similarity">
    <text evidence="2">Belongs to the sodium:galactoside symporter (TC 2.A.2) family.</text>
</comment>
<accession>A0ABV7HYI7</accession>
<keyword evidence="6 8" id="KW-1133">Transmembrane helix</keyword>
<feature type="transmembrane region" description="Helical" evidence="8">
    <location>
        <begin position="305"/>
        <end position="323"/>
    </location>
</feature>
<dbReference type="PROSITE" id="PS00872">
    <property type="entry name" value="NA_GALACTOSIDE_SYMP"/>
    <property type="match status" value="1"/>
</dbReference>
<dbReference type="Proteomes" id="UP001595548">
    <property type="component" value="Unassembled WGS sequence"/>
</dbReference>
<feature type="transmembrane region" description="Helical" evidence="8">
    <location>
        <begin position="234"/>
        <end position="254"/>
    </location>
</feature>
<evidence type="ECO:0000259" key="9">
    <source>
        <dbReference type="PROSITE" id="PS50850"/>
    </source>
</evidence>
<feature type="transmembrane region" description="Helical" evidence="8">
    <location>
        <begin position="88"/>
        <end position="105"/>
    </location>
</feature>
<reference evidence="11" key="1">
    <citation type="journal article" date="2019" name="Int. J. Syst. Evol. Microbiol.">
        <title>The Global Catalogue of Microorganisms (GCM) 10K type strain sequencing project: providing services to taxonomists for standard genome sequencing and annotation.</title>
        <authorList>
            <consortium name="The Broad Institute Genomics Platform"/>
            <consortium name="The Broad Institute Genome Sequencing Center for Infectious Disease"/>
            <person name="Wu L."/>
            <person name="Ma J."/>
        </authorList>
    </citation>
    <scope>NUCLEOTIDE SEQUENCE [LARGE SCALE GENOMIC DNA]</scope>
    <source>
        <strain evidence="11">KCTC 52141</strain>
    </source>
</reference>
<feature type="transmembrane region" description="Helical" evidence="8">
    <location>
        <begin position="46"/>
        <end position="67"/>
    </location>
</feature>
<dbReference type="NCBIfam" id="TIGR00792">
    <property type="entry name" value="gph"/>
    <property type="match status" value="1"/>
</dbReference>
<dbReference type="InterPro" id="IPR018043">
    <property type="entry name" value="Na/Gal_symport_CS"/>
</dbReference>
<evidence type="ECO:0000313" key="11">
    <source>
        <dbReference type="Proteomes" id="UP001595548"/>
    </source>
</evidence>
<dbReference type="EMBL" id="JBHRTL010000030">
    <property type="protein sequence ID" value="MFC3156416.1"/>
    <property type="molecule type" value="Genomic_DNA"/>
</dbReference>
<feature type="transmembrane region" description="Helical" evidence="8">
    <location>
        <begin position="117"/>
        <end position="137"/>
    </location>
</feature>
<keyword evidence="5 8" id="KW-0812">Transmembrane</keyword>
<dbReference type="PROSITE" id="PS50850">
    <property type="entry name" value="MFS"/>
    <property type="match status" value="1"/>
</dbReference>
<dbReference type="PANTHER" id="PTHR11328">
    <property type="entry name" value="MAJOR FACILITATOR SUPERFAMILY DOMAIN-CONTAINING PROTEIN"/>
    <property type="match status" value="1"/>
</dbReference>
<keyword evidence="7 8" id="KW-0472">Membrane</keyword>
<dbReference type="RefSeq" id="WP_382417638.1">
    <property type="nucleotide sequence ID" value="NZ_AP031500.1"/>
</dbReference>
<keyword evidence="3" id="KW-0813">Transport</keyword>
<dbReference type="SUPFAM" id="SSF103473">
    <property type="entry name" value="MFS general substrate transporter"/>
    <property type="match status" value="1"/>
</dbReference>
<dbReference type="Pfam" id="PF13347">
    <property type="entry name" value="MFS_2"/>
    <property type="match status" value="2"/>
</dbReference>
<sequence length="544" mass="59936">MLQQTPNDRLAKLSWRERIGYGLGDAGFNFYWAIIGSYLIFFYTDIFGISAAAAATMVTVTKIVDAFTDPAMGAIADKTNTRWGKFRPYLLFGTLPMMGAGLLTMTTPDLDESGKLIWAYATYMILMLTYTVLNMPYNSLSAVLTADPQERNTLNSTRFFFAYFTGIIVGAATPDLAEYFGGGDRYSPIGWQITMSIYAVIASILFVITFATTKERIAPPPEQKSKPLEDLKNLLVCKPWIIIFILAMVIMTTFTLRGSSATYYFKYFVERPDLLGAFIGLQVLGLMIGAMSASTLTRYIEKVKLLMILMAIVSVLCFAFSFVPKPDALGVVDVNDAERTSLKAQDLLGEAHQPGDTYAWTRYQKVFWIIKDRVALDDNSATLELAGLQNETISVIKTRADGSVLDSAEIPGEILLMFALSILISLALGPKAPITWAMYADVADYNEWKTGRRATGMTFSATTFSQKLGSAAGSAIMLSVLAMLGYEANQVQSDASLEGIVYMQTLAPGAFAFIAIIALLFYDLTGDKLAKIQKELSERKYTTE</sequence>
<dbReference type="Gene3D" id="1.20.1250.20">
    <property type="entry name" value="MFS general substrate transporter like domains"/>
    <property type="match status" value="2"/>
</dbReference>
<dbReference type="PANTHER" id="PTHR11328:SF24">
    <property type="entry name" value="MAJOR FACILITATOR SUPERFAMILY (MFS) PROFILE DOMAIN-CONTAINING PROTEIN"/>
    <property type="match status" value="1"/>
</dbReference>
<dbReference type="InterPro" id="IPR001927">
    <property type="entry name" value="Na/Gal_symport"/>
</dbReference>
<name>A0ABV7HYI7_9GAMM</name>
<feature type="transmembrane region" description="Helical" evidence="8">
    <location>
        <begin position="189"/>
        <end position="213"/>
    </location>
</feature>
<evidence type="ECO:0000256" key="7">
    <source>
        <dbReference type="ARBA" id="ARBA00023136"/>
    </source>
</evidence>
<dbReference type="InterPro" id="IPR020846">
    <property type="entry name" value="MFS_dom"/>
</dbReference>
<feature type="transmembrane region" description="Helical" evidence="8">
    <location>
        <begin position="21"/>
        <end position="40"/>
    </location>
</feature>
<evidence type="ECO:0000256" key="2">
    <source>
        <dbReference type="ARBA" id="ARBA00009617"/>
    </source>
</evidence>
<evidence type="ECO:0000256" key="4">
    <source>
        <dbReference type="ARBA" id="ARBA00022475"/>
    </source>
</evidence>
<dbReference type="CDD" id="cd17332">
    <property type="entry name" value="MFS_MelB_like"/>
    <property type="match status" value="1"/>
</dbReference>
<comment type="subcellular location">
    <subcellularLocation>
        <location evidence="1">Cell membrane</location>
        <topology evidence="1">Multi-pass membrane protein</topology>
    </subcellularLocation>
</comment>
<proteinExistence type="inferred from homology"/>
<feature type="transmembrane region" description="Helical" evidence="8">
    <location>
        <begin position="468"/>
        <end position="486"/>
    </location>
</feature>
<feature type="transmembrane region" description="Helical" evidence="8">
    <location>
        <begin position="410"/>
        <end position="429"/>
    </location>
</feature>
<evidence type="ECO:0000256" key="6">
    <source>
        <dbReference type="ARBA" id="ARBA00022989"/>
    </source>
</evidence>
<feature type="transmembrane region" description="Helical" evidence="8">
    <location>
        <begin position="506"/>
        <end position="524"/>
    </location>
</feature>
<evidence type="ECO:0000256" key="5">
    <source>
        <dbReference type="ARBA" id="ARBA00022692"/>
    </source>
</evidence>
<dbReference type="InterPro" id="IPR039672">
    <property type="entry name" value="MFS_2"/>
</dbReference>
<gene>
    <name evidence="10" type="ORF">ACFOEB_14480</name>
</gene>
<organism evidence="10 11">
    <name type="scientific">Gilvimarinus japonicus</name>
    <dbReference type="NCBI Taxonomy" id="1796469"/>
    <lineage>
        <taxon>Bacteria</taxon>
        <taxon>Pseudomonadati</taxon>
        <taxon>Pseudomonadota</taxon>
        <taxon>Gammaproteobacteria</taxon>
        <taxon>Cellvibrionales</taxon>
        <taxon>Cellvibrionaceae</taxon>
        <taxon>Gilvimarinus</taxon>
    </lineage>
</organism>
<protein>
    <submittedName>
        <fullName evidence="10">MFS transporter</fullName>
    </submittedName>
</protein>